<dbReference type="Pfam" id="PF18306">
    <property type="entry name" value="LDcluster4"/>
    <property type="match status" value="1"/>
</dbReference>
<dbReference type="SUPFAM" id="SSF102405">
    <property type="entry name" value="MCP/YpsA-like"/>
    <property type="match status" value="1"/>
</dbReference>
<organism evidence="1">
    <name type="scientific">Symploca sp. SIO1C4</name>
    <dbReference type="NCBI Taxonomy" id="2607765"/>
    <lineage>
        <taxon>Bacteria</taxon>
        <taxon>Bacillati</taxon>
        <taxon>Cyanobacteriota</taxon>
        <taxon>Cyanophyceae</taxon>
        <taxon>Coleofasciculales</taxon>
        <taxon>Coleofasciculaceae</taxon>
        <taxon>Symploca</taxon>
    </lineage>
</organism>
<sequence>MRKIIIGVIGPGESATAADLKYAYELGQRIARQGWVLLTGGRKSGVMDAASQGAKVAGGLTIGILPRDNTRGISEAVDIAIITDMGNARNNINVLSCDLVIACGMATGTASEVALALKSGKKVVLLTQNQATQIFFKSLSPDNILVTNSLETTIEFTKEVVNRPIPR</sequence>
<accession>A0A6B3NR10</accession>
<dbReference type="PANTHER" id="PTHR43393:SF3">
    <property type="entry name" value="LYSINE DECARBOXYLASE-LIKE PROTEIN"/>
    <property type="match status" value="1"/>
</dbReference>
<dbReference type="InterPro" id="IPR052341">
    <property type="entry name" value="LOG_family_nucleotidases"/>
</dbReference>
<gene>
    <name evidence="1" type="ORF">F6J89_29670</name>
</gene>
<dbReference type="Gene3D" id="3.40.50.450">
    <property type="match status" value="1"/>
</dbReference>
<protein>
    <submittedName>
        <fullName evidence="1">TIGR00725 family protein</fullName>
    </submittedName>
</protein>
<dbReference type="GO" id="GO:0005829">
    <property type="term" value="C:cytosol"/>
    <property type="evidence" value="ECO:0007669"/>
    <property type="project" value="TreeGrafter"/>
</dbReference>
<evidence type="ECO:0000313" key="1">
    <source>
        <dbReference type="EMBL" id="NER31668.1"/>
    </source>
</evidence>
<name>A0A6B3NR10_9CYAN</name>
<dbReference type="AlphaFoldDB" id="A0A6B3NR10"/>
<dbReference type="PANTHER" id="PTHR43393">
    <property type="entry name" value="CYTOKININ RIBOSIDE 5'-MONOPHOSPHATE PHOSPHORIBOHYDROLASE"/>
    <property type="match status" value="1"/>
</dbReference>
<comment type="caution">
    <text evidence="1">The sequence shown here is derived from an EMBL/GenBank/DDBJ whole genome shotgun (WGS) entry which is preliminary data.</text>
</comment>
<dbReference type="NCBIfam" id="TIGR00725">
    <property type="entry name" value="TIGR00725 family protein"/>
    <property type="match status" value="1"/>
</dbReference>
<reference evidence="1" key="1">
    <citation type="submission" date="2019-11" db="EMBL/GenBank/DDBJ databases">
        <title>Genomic insights into an expanded diversity of filamentous marine cyanobacteria reveals the extraordinary biosynthetic potential of Moorea and Okeania.</title>
        <authorList>
            <person name="Ferreira Leao T."/>
            <person name="Wang M."/>
            <person name="Moss N."/>
            <person name="Da Silva R."/>
            <person name="Sanders J."/>
            <person name="Nurk S."/>
            <person name="Gurevich A."/>
            <person name="Humphrey G."/>
            <person name="Reher R."/>
            <person name="Zhu Q."/>
            <person name="Belda-Ferre P."/>
            <person name="Glukhov E."/>
            <person name="Rex R."/>
            <person name="Dorrestein P.C."/>
            <person name="Knight R."/>
            <person name="Pevzner P."/>
            <person name="Gerwick W.H."/>
            <person name="Gerwick L."/>
        </authorList>
    </citation>
    <scope>NUCLEOTIDE SEQUENCE</scope>
    <source>
        <strain evidence="1">SIO1C4</strain>
    </source>
</reference>
<dbReference type="EMBL" id="JAAHFQ010000896">
    <property type="protein sequence ID" value="NER31668.1"/>
    <property type="molecule type" value="Genomic_DNA"/>
</dbReference>
<dbReference type="InterPro" id="IPR005268">
    <property type="entry name" value="CHP00725"/>
</dbReference>
<proteinExistence type="predicted"/>
<dbReference type="InterPro" id="IPR041164">
    <property type="entry name" value="LDcluster4"/>
</dbReference>